<comment type="catalytic activity">
    <reaction evidence="2">
        <text>N-terminal N-formyl-L-methionyl-[peptide] + H2O = N-terminal L-methionyl-[peptide] + formate</text>
        <dbReference type="Rhea" id="RHEA:24420"/>
        <dbReference type="Rhea" id="RHEA-COMP:10639"/>
        <dbReference type="Rhea" id="RHEA-COMP:10640"/>
        <dbReference type="ChEBI" id="CHEBI:15377"/>
        <dbReference type="ChEBI" id="CHEBI:15740"/>
        <dbReference type="ChEBI" id="CHEBI:49298"/>
        <dbReference type="ChEBI" id="CHEBI:64731"/>
        <dbReference type="EC" id="3.5.1.88"/>
    </reaction>
</comment>
<feature type="active site" evidence="2">
    <location>
        <position position="143"/>
    </location>
</feature>
<dbReference type="PRINTS" id="PR01576">
    <property type="entry name" value="PDEFORMYLASE"/>
</dbReference>
<dbReference type="HAMAP" id="MF_00163">
    <property type="entry name" value="Pep_deformylase"/>
    <property type="match status" value="1"/>
</dbReference>
<dbReference type="GO" id="GO:0006412">
    <property type="term" value="P:translation"/>
    <property type="evidence" value="ECO:0007669"/>
    <property type="project" value="UniProtKB-UniRule"/>
</dbReference>
<feature type="binding site" evidence="2">
    <location>
        <position position="100"/>
    </location>
    <ligand>
        <name>Fe cation</name>
        <dbReference type="ChEBI" id="CHEBI:24875"/>
    </ligand>
</feature>
<dbReference type="GO" id="GO:0046872">
    <property type="term" value="F:metal ion binding"/>
    <property type="evidence" value="ECO:0007669"/>
    <property type="project" value="UniProtKB-KW"/>
</dbReference>
<evidence type="ECO:0000313" key="3">
    <source>
        <dbReference type="EMBL" id="PIS21206.1"/>
    </source>
</evidence>
<dbReference type="AlphaFoldDB" id="A0A2H0X8F5"/>
<reference evidence="4" key="1">
    <citation type="submission" date="2017-09" db="EMBL/GenBank/DDBJ databases">
        <title>Depth-based differentiation of microbial function through sediment-hosted aquifers and enrichment of novel symbionts in the deep terrestrial subsurface.</title>
        <authorList>
            <person name="Probst A.J."/>
            <person name="Ladd B."/>
            <person name="Jarett J.K."/>
            <person name="Geller-Mcgrath D.E."/>
            <person name="Sieber C.M.K."/>
            <person name="Emerson J.B."/>
            <person name="Anantharaman K."/>
            <person name="Thomas B.C."/>
            <person name="Malmstrom R."/>
            <person name="Stieglmeier M."/>
            <person name="Klingl A."/>
            <person name="Woyke T."/>
            <person name="Ryan C.M."/>
            <person name="Banfield J.F."/>
        </authorList>
    </citation>
    <scope>NUCLEOTIDE SEQUENCE [LARGE SCALE GENOMIC DNA]</scope>
</reference>
<dbReference type="Pfam" id="PF01327">
    <property type="entry name" value="Pep_deformylase"/>
    <property type="match status" value="1"/>
</dbReference>
<dbReference type="PIRSF" id="PIRSF004749">
    <property type="entry name" value="Pep_def"/>
    <property type="match status" value="1"/>
</dbReference>
<evidence type="ECO:0000313" key="4">
    <source>
        <dbReference type="Proteomes" id="UP000231098"/>
    </source>
</evidence>
<dbReference type="EC" id="3.5.1.88" evidence="2"/>
<dbReference type="EMBL" id="PEYV01000065">
    <property type="protein sequence ID" value="PIS21206.1"/>
    <property type="molecule type" value="Genomic_DNA"/>
</dbReference>
<dbReference type="Proteomes" id="UP000231098">
    <property type="component" value="Unassembled WGS sequence"/>
</dbReference>
<dbReference type="NCBIfam" id="TIGR00079">
    <property type="entry name" value="pept_deformyl"/>
    <property type="match status" value="1"/>
</dbReference>
<gene>
    <name evidence="2 3" type="primary">def</name>
    <name evidence="3" type="ORF">COT51_03930</name>
</gene>
<keyword evidence="2" id="KW-0648">Protein biosynthesis</keyword>
<keyword evidence="2" id="KW-0479">Metal-binding</keyword>
<dbReference type="CDD" id="cd00487">
    <property type="entry name" value="Pep_deformylase"/>
    <property type="match status" value="1"/>
</dbReference>
<comment type="function">
    <text evidence="2">Removes the formyl group from the N-terminal Met of newly synthesized proteins. Requires at least a dipeptide for an efficient rate of reaction. N-terminal L-methionine is a prerequisite for activity but the enzyme has broad specificity at other positions.</text>
</comment>
<dbReference type="PANTHER" id="PTHR10458">
    <property type="entry name" value="PEPTIDE DEFORMYLASE"/>
    <property type="match status" value="1"/>
</dbReference>
<comment type="similarity">
    <text evidence="1 2">Belongs to the polypeptide deformylase family.</text>
</comment>
<organism evidence="3 4">
    <name type="scientific">candidate division WWE3 bacterium CG08_land_8_20_14_0_20_41_15</name>
    <dbReference type="NCBI Taxonomy" id="1975086"/>
    <lineage>
        <taxon>Bacteria</taxon>
        <taxon>Katanobacteria</taxon>
    </lineage>
</organism>
<comment type="caution">
    <text evidence="3">The sequence shown here is derived from an EMBL/GenBank/DDBJ whole genome shotgun (WGS) entry which is preliminary data.</text>
</comment>
<proteinExistence type="inferred from homology"/>
<sequence length="176" mass="20065">MIRKILTGNNKILRTPSKEVVFPLSKEAKESLEDLLETVKTQKDPEGQGLAAPQIGKSLGIFVMQKDKVYREAINPKIIKKSKETNFFTLGKDKCILEGCLSVPDVYGELERPYKVEVTYFDKRGKEIKETLEGMASICFQHEFDHLEGVLFIDKVLEQGGKLFEIEGENWKEIIL</sequence>
<protein>
    <recommendedName>
        <fullName evidence="2">Peptide deformylase</fullName>
        <shortName evidence="2">PDF</shortName>
        <ecNumber evidence="2">3.5.1.88</ecNumber>
    </recommendedName>
    <alternativeName>
        <fullName evidence="2">Polypeptide deformylase</fullName>
    </alternativeName>
</protein>
<keyword evidence="2" id="KW-0378">Hydrolase</keyword>
<comment type="cofactor">
    <cofactor evidence="2">
        <name>Fe(2+)</name>
        <dbReference type="ChEBI" id="CHEBI:29033"/>
    </cofactor>
    <text evidence="2">Binds 1 Fe(2+) ion.</text>
</comment>
<dbReference type="Gene3D" id="3.90.45.10">
    <property type="entry name" value="Peptide deformylase"/>
    <property type="match status" value="1"/>
</dbReference>
<dbReference type="InterPro" id="IPR036821">
    <property type="entry name" value="Peptide_deformylase_sf"/>
</dbReference>
<feature type="binding site" evidence="2">
    <location>
        <position position="146"/>
    </location>
    <ligand>
        <name>Fe cation</name>
        <dbReference type="ChEBI" id="CHEBI:24875"/>
    </ligand>
</feature>
<dbReference type="PANTHER" id="PTHR10458:SF22">
    <property type="entry name" value="PEPTIDE DEFORMYLASE"/>
    <property type="match status" value="1"/>
</dbReference>
<dbReference type="SUPFAM" id="SSF56420">
    <property type="entry name" value="Peptide deformylase"/>
    <property type="match status" value="1"/>
</dbReference>
<evidence type="ECO:0000256" key="1">
    <source>
        <dbReference type="ARBA" id="ARBA00010759"/>
    </source>
</evidence>
<name>A0A2H0X8F5_UNCKA</name>
<dbReference type="GO" id="GO:0042586">
    <property type="term" value="F:peptide deformylase activity"/>
    <property type="evidence" value="ECO:0007669"/>
    <property type="project" value="UniProtKB-UniRule"/>
</dbReference>
<keyword evidence="2" id="KW-0408">Iron</keyword>
<dbReference type="InterPro" id="IPR023635">
    <property type="entry name" value="Peptide_deformylase"/>
</dbReference>
<evidence type="ECO:0000256" key="2">
    <source>
        <dbReference type="HAMAP-Rule" id="MF_00163"/>
    </source>
</evidence>
<accession>A0A2H0X8F5</accession>
<feature type="binding site" evidence="2">
    <location>
        <position position="142"/>
    </location>
    <ligand>
        <name>Fe cation</name>
        <dbReference type="ChEBI" id="CHEBI:24875"/>
    </ligand>
</feature>